<evidence type="ECO:0000313" key="10">
    <source>
        <dbReference type="EMBL" id="THU44958.1"/>
    </source>
</evidence>
<dbReference type="PANTHER" id="PTHR13902">
    <property type="entry name" value="SERINE/THREONINE-PROTEIN KINASE WNK WITH NO LYSINE -RELATED"/>
    <property type="match status" value="1"/>
</dbReference>
<dbReference type="InterPro" id="IPR050588">
    <property type="entry name" value="WNK_Ser-Thr_kinase"/>
</dbReference>
<dbReference type="STRING" id="52838.A0A4S8IA93"/>
<evidence type="ECO:0000256" key="1">
    <source>
        <dbReference type="ARBA" id="ARBA00012513"/>
    </source>
</evidence>
<keyword evidence="5" id="KW-0418">Kinase</keyword>
<dbReference type="AlphaFoldDB" id="A0A4S8IA93"/>
<dbReference type="InterPro" id="IPR000719">
    <property type="entry name" value="Prot_kinase_dom"/>
</dbReference>
<dbReference type="Gene3D" id="3.10.20.90">
    <property type="entry name" value="Phosphatidylinositol 3-kinase Catalytic Subunit, Chain A, domain 1"/>
    <property type="match status" value="1"/>
</dbReference>
<reference evidence="10 11" key="1">
    <citation type="journal article" date="2019" name="Nat. Plants">
        <title>Genome sequencing of Musa balbisiana reveals subgenome evolution and function divergence in polyploid bananas.</title>
        <authorList>
            <person name="Yao X."/>
        </authorList>
    </citation>
    <scope>NUCLEOTIDE SEQUENCE [LARGE SCALE GENOMIC DNA]</scope>
    <source>
        <strain evidence="11">cv. DH-PKW</strain>
        <tissue evidence="10">Leaves</tissue>
    </source>
</reference>
<keyword evidence="2" id="KW-0723">Serine/threonine-protein kinase</keyword>
<dbReference type="CDD" id="cd13983">
    <property type="entry name" value="STKc_WNK"/>
    <property type="match status" value="1"/>
</dbReference>
<keyword evidence="4" id="KW-0547">Nucleotide-binding</keyword>
<dbReference type="Pfam" id="PF00069">
    <property type="entry name" value="Pkinase"/>
    <property type="match status" value="1"/>
</dbReference>
<evidence type="ECO:0000256" key="6">
    <source>
        <dbReference type="ARBA" id="ARBA00022840"/>
    </source>
</evidence>
<feature type="domain" description="Protein kinase" evidence="9">
    <location>
        <begin position="37"/>
        <end position="294"/>
    </location>
</feature>
<comment type="catalytic activity">
    <reaction evidence="8">
        <text>L-seryl-[protein] + ATP = O-phospho-L-seryl-[protein] + ADP + H(+)</text>
        <dbReference type="Rhea" id="RHEA:17989"/>
        <dbReference type="Rhea" id="RHEA-COMP:9863"/>
        <dbReference type="Rhea" id="RHEA-COMP:11604"/>
        <dbReference type="ChEBI" id="CHEBI:15378"/>
        <dbReference type="ChEBI" id="CHEBI:29999"/>
        <dbReference type="ChEBI" id="CHEBI:30616"/>
        <dbReference type="ChEBI" id="CHEBI:83421"/>
        <dbReference type="ChEBI" id="CHEBI:456216"/>
        <dbReference type="EC" id="2.7.11.1"/>
    </reaction>
</comment>
<dbReference type="PROSITE" id="PS50011">
    <property type="entry name" value="PROTEIN_KINASE_DOM"/>
    <property type="match status" value="1"/>
</dbReference>
<organism evidence="10 11">
    <name type="scientific">Musa balbisiana</name>
    <name type="common">Banana</name>
    <dbReference type="NCBI Taxonomy" id="52838"/>
    <lineage>
        <taxon>Eukaryota</taxon>
        <taxon>Viridiplantae</taxon>
        <taxon>Streptophyta</taxon>
        <taxon>Embryophyta</taxon>
        <taxon>Tracheophyta</taxon>
        <taxon>Spermatophyta</taxon>
        <taxon>Magnoliopsida</taxon>
        <taxon>Liliopsida</taxon>
        <taxon>Zingiberales</taxon>
        <taxon>Musaceae</taxon>
        <taxon>Musa</taxon>
    </lineage>
</organism>
<dbReference type="EC" id="2.7.11.1" evidence="1"/>
<sequence length="620" mass="69682">MDPLFINGFPGNLGIGGNGGSTLDTECVEIDPTGRYFRYKEILGRGAFKTVYKAFDEVDGIEVAWNQVRINEVLQSADNLERLYSEVHLLKSLNHENIIKFYTSWVDDQNKTINIITELFTSGSLRQYRKKHKHVDMKAIKNWARQILRGLEYLHGHKPPILHRDLKCDNIFVNGNHGEVKIGDLGLAVVMQQPTARSVIGTPEFMAPELYEEEYNELVDIYSFGMCMLEMITLEYPYSECKNPAQIYKKVMSGIKPAALAKVMDPQVRHLIEKCLVSASERSPAKELLKDPFLQNNSIKEPLPDHVQPSSSILNMMNLPSSPLSMDIDSDYKPLPTSTGTENSNLTAVTPALEFQRTNRNNEFRLKGEKNDDNSVSLVLRIADTYGRVRNIHFLFYLDSDTALAVAAEMVEQLDLSDYDVVFIADFIDFLIMKLIPGWRPAADHCSSENMSQSKEYGAYDNTELLSELSPQSSVYFEVGYEHADLSQLNLGASVLETAENDDGTSYKKMDEAISPVNYDSVWSGVNGADKVSRRSATSVMFGSLVGLIYTNESTDMDKEATRDAGPLRQLIVHQAPPALWKRLSLSNVPEKSRRHVHLKLLSIDNSKTGCSTPEVIVDR</sequence>
<dbReference type="EMBL" id="PYDT01000011">
    <property type="protein sequence ID" value="THU44958.1"/>
    <property type="molecule type" value="Genomic_DNA"/>
</dbReference>
<accession>A0A4S8IA93</accession>
<evidence type="ECO:0000256" key="4">
    <source>
        <dbReference type="ARBA" id="ARBA00022741"/>
    </source>
</evidence>
<proteinExistence type="predicted"/>
<dbReference type="SUPFAM" id="SSF56112">
    <property type="entry name" value="Protein kinase-like (PK-like)"/>
    <property type="match status" value="1"/>
</dbReference>
<evidence type="ECO:0000256" key="5">
    <source>
        <dbReference type="ARBA" id="ARBA00022777"/>
    </source>
</evidence>
<protein>
    <recommendedName>
        <fullName evidence="1">non-specific serine/threonine protein kinase</fullName>
        <ecNumber evidence="1">2.7.11.1</ecNumber>
    </recommendedName>
</protein>
<evidence type="ECO:0000256" key="3">
    <source>
        <dbReference type="ARBA" id="ARBA00022679"/>
    </source>
</evidence>
<comment type="catalytic activity">
    <reaction evidence="7">
        <text>L-threonyl-[protein] + ATP = O-phospho-L-threonyl-[protein] + ADP + H(+)</text>
        <dbReference type="Rhea" id="RHEA:46608"/>
        <dbReference type="Rhea" id="RHEA-COMP:11060"/>
        <dbReference type="Rhea" id="RHEA-COMP:11605"/>
        <dbReference type="ChEBI" id="CHEBI:15378"/>
        <dbReference type="ChEBI" id="CHEBI:30013"/>
        <dbReference type="ChEBI" id="CHEBI:30616"/>
        <dbReference type="ChEBI" id="CHEBI:61977"/>
        <dbReference type="ChEBI" id="CHEBI:456216"/>
        <dbReference type="EC" id="2.7.11.1"/>
    </reaction>
</comment>
<keyword evidence="3" id="KW-0808">Transferase</keyword>
<dbReference type="GO" id="GO:0004674">
    <property type="term" value="F:protein serine/threonine kinase activity"/>
    <property type="evidence" value="ECO:0007669"/>
    <property type="project" value="UniProtKB-KW"/>
</dbReference>
<evidence type="ECO:0000256" key="2">
    <source>
        <dbReference type="ARBA" id="ARBA00022527"/>
    </source>
</evidence>
<dbReference type="Proteomes" id="UP000317650">
    <property type="component" value="Chromosome 2"/>
</dbReference>
<dbReference type="Gene3D" id="1.10.510.10">
    <property type="entry name" value="Transferase(Phosphotransferase) domain 1"/>
    <property type="match status" value="1"/>
</dbReference>
<dbReference type="FunFam" id="3.30.200.20:FF:000075">
    <property type="entry name" value="Probable serine/threonine-protein kinase WNK1"/>
    <property type="match status" value="1"/>
</dbReference>
<dbReference type="InterPro" id="IPR008271">
    <property type="entry name" value="Ser/Thr_kinase_AS"/>
</dbReference>
<dbReference type="PROSITE" id="PS00108">
    <property type="entry name" value="PROTEIN_KINASE_ST"/>
    <property type="match status" value="1"/>
</dbReference>
<keyword evidence="11" id="KW-1185">Reference proteome</keyword>
<keyword evidence="6" id="KW-0067">ATP-binding</keyword>
<evidence type="ECO:0000259" key="9">
    <source>
        <dbReference type="PROSITE" id="PS50011"/>
    </source>
</evidence>
<gene>
    <name evidence="10" type="ORF">C4D60_Mb02t12850</name>
</gene>
<comment type="caution">
    <text evidence="10">The sequence shown here is derived from an EMBL/GenBank/DDBJ whole genome shotgun (WGS) entry which is preliminary data.</text>
</comment>
<name>A0A4S8IA93_MUSBA</name>
<evidence type="ECO:0000256" key="7">
    <source>
        <dbReference type="ARBA" id="ARBA00047899"/>
    </source>
</evidence>
<dbReference type="GO" id="GO:0005524">
    <property type="term" value="F:ATP binding"/>
    <property type="evidence" value="ECO:0007669"/>
    <property type="project" value="UniProtKB-KW"/>
</dbReference>
<dbReference type="InterPro" id="IPR011009">
    <property type="entry name" value="Kinase-like_dom_sf"/>
</dbReference>
<evidence type="ECO:0000313" key="11">
    <source>
        <dbReference type="Proteomes" id="UP000317650"/>
    </source>
</evidence>
<dbReference type="SMART" id="SM00220">
    <property type="entry name" value="S_TKc"/>
    <property type="match status" value="1"/>
</dbReference>
<evidence type="ECO:0000256" key="8">
    <source>
        <dbReference type="ARBA" id="ARBA00048679"/>
    </source>
</evidence>
<dbReference type="FunFam" id="1.10.510.10:FF:000046">
    <property type="entry name" value="probable serine/threonine-protein kinase WNK9"/>
    <property type="match status" value="1"/>
</dbReference>
<dbReference type="Gene3D" id="3.30.200.20">
    <property type="entry name" value="Phosphorylase Kinase, domain 1"/>
    <property type="match status" value="1"/>
</dbReference>